<name>A0A8S1X1F4_PAROT</name>
<keyword evidence="3" id="KW-1185">Reference proteome</keyword>
<evidence type="ECO:0000313" key="3">
    <source>
        <dbReference type="Proteomes" id="UP000683925"/>
    </source>
</evidence>
<dbReference type="AlphaFoldDB" id="A0A8S1X1F4"/>
<dbReference type="EMBL" id="CAJJDP010000111">
    <property type="protein sequence ID" value="CAD8196158.1"/>
    <property type="molecule type" value="Genomic_DNA"/>
</dbReference>
<dbReference type="Proteomes" id="UP000683925">
    <property type="component" value="Unassembled WGS sequence"/>
</dbReference>
<gene>
    <name evidence="2" type="ORF">POCTA_138.1.T1110026</name>
</gene>
<dbReference type="OMA" id="RMEYQTY"/>
<comment type="caution">
    <text evidence="2">The sequence shown here is derived from an EMBL/GenBank/DDBJ whole genome shotgun (WGS) entry which is preliminary data.</text>
</comment>
<sequence>MSEADQGLNRMEYQTYKIIKEQNDQQKIQSEKKIAEISELRNYELQLLGEKQQNIEILSQREQEINNQQQDINNIRTTQDFEIYRLQNQLSSFQQRYIEQEKKNDILFHLEQFRKPNIYFCDIEKGLDNIISVKFVFEQSLKIEKIDAQIIKNQVDIFALLQNNDISHIVKHKVQLDSQNMICLAKVVQGNEVTFQIQSAP</sequence>
<feature type="coiled-coil region" evidence="1">
    <location>
        <begin position="48"/>
        <end position="103"/>
    </location>
</feature>
<dbReference type="OrthoDB" id="309222at2759"/>
<reference evidence="2" key="1">
    <citation type="submission" date="2021-01" db="EMBL/GenBank/DDBJ databases">
        <authorList>
            <consortium name="Genoscope - CEA"/>
            <person name="William W."/>
        </authorList>
    </citation>
    <scope>NUCLEOTIDE SEQUENCE</scope>
</reference>
<evidence type="ECO:0000256" key="1">
    <source>
        <dbReference type="SAM" id="Coils"/>
    </source>
</evidence>
<protein>
    <submittedName>
        <fullName evidence="2">Uncharacterized protein</fullName>
    </submittedName>
</protein>
<evidence type="ECO:0000313" key="2">
    <source>
        <dbReference type="EMBL" id="CAD8196158.1"/>
    </source>
</evidence>
<accession>A0A8S1X1F4</accession>
<organism evidence="2 3">
    <name type="scientific">Paramecium octaurelia</name>
    <dbReference type="NCBI Taxonomy" id="43137"/>
    <lineage>
        <taxon>Eukaryota</taxon>
        <taxon>Sar</taxon>
        <taxon>Alveolata</taxon>
        <taxon>Ciliophora</taxon>
        <taxon>Intramacronucleata</taxon>
        <taxon>Oligohymenophorea</taxon>
        <taxon>Peniculida</taxon>
        <taxon>Parameciidae</taxon>
        <taxon>Paramecium</taxon>
    </lineage>
</organism>
<keyword evidence="1" id="KW-0175">Coiled coil</keyword>
<proteinExistence type="predicted"/>